<reference evidence="2" key="1">
    <citation type="submission" date="2021-02" db="EMBL/GenBank/DDBJ databases">
        <authorList>
            <person name="Nowell W R."/>
        </authorList>
    </citation>
    <scope>NUCLEOTIDE SEQUENCE</scope>
</reference>
<evidence type="ECO:0000313" key="3">
    <source>
        <dbReference type="EMBL" id="CAF3658087.1"/>
    </source>
</evidence>
<evidence type="ECO:0000313" key="5">
    <source>
        <dbReference type="Proteomes" id="UP000663829"/>
    </source>
</evidence>
<proteinExistence type="predicted"/>
<accession>A0A815AJI7</accession>
<evidence type="ECO:0000313" key="4">
    <source>
        <dbReference type="EMBL" id="CAF4034143.1"/>
    </source>
</evidence>
<gene>
    <name evidence="2" type="ORF">GPM918_LOCUS26495</name>
    <name evidence="1" type="ORF">OVA965_LOCUS8247</name>
    <name evidence="4" type="ORF">SRO942_LOCUS26661</name>
    <name evidence="3" type="ORF">TMI583_LOCUS8243</name>
</gene>
<dbReference type="Proteomes" id="UP000677228">
    <property type="component" value="Unassembled WGS sequence"/>
</dbReference>
<evidence type="ECO:0000313" key="2">
    <source>
        <dbReference type="EMBL" id="CAF1258672.1"/>
    </source>
</evidence>
<dbReference type="Proteomes" id="UP000681722">
    <property type="component" value="Unassembled WGS sequence"/>
</dbReference>
<evidence type="ECO:0000313" key="1">
    <source>
        <dbReference type="EMBL" id="CAF0873347.1"/>
    </source>
</evidence>
<dbReference type="EMBL" id="CAJOBC010017744">
    <property type="protein sequence ID" value="CAF4034143.1"/>
    <property type="molecule type" value="Genomic_DNA"/>
</dbReference>
<dbReference type="EMBL" id="CAJNOQ010010698">
    <property type="protein sequence ID" value="CAF1258672.1"/>
    <property type="molecule type" value="Genomic_DNA"/>
</dbReference>
<dbReference type="AlphaFoldDB" id="A0A815AJI7"/>
<keyword evidence="5" id="KW-1185">Reference proteome</keyword>
<organism evidence="2 5">
    <name type="scientific">Didymodactylos carnosus</name>
    <dbReference type="NCBI Taxonomy" id="1234261"/>
    <lineage>
        <taxon>Eukaryota</taxon>
        <taxon>Metazoa</taxon>
        <taxon>Spiralia</taxon>
        <taxon>Gnathifera</taxon>
        <taxon>Rotifera</taxon>
        <taxon>Eurotatoria</taxon>
        <taxon>Bdelloidea</taxon>
        <taxon>Philodinida</taxon>
        <taxon>Philodinidae</taxon>
        <taxon>Didymodactylos</taxon>
    </lineage>
</organism>
<dbReference type="Proteomes" id="UP000682733">
    <property type="component" value="Unassembled WGS sequence"/>
</dbReference>
<dbReference type="OrthoDB" id="90756at2759"/>
<name>A0A815AJI7_9BILA</name>
<comment type="caution">
    <text evidence="2">The sequence shown here is derived from an EMBL/GenBank/DDBJ whole genome shotgun (WGS) entry which is preliminary data.</text>
</comment>
<protein>
    <submittedName>
        <fullName evidence="2">Uncharacterized protein</fullName>
    </submittedName>
</protein>
<dbReference type="EMBL" id="CAJOBA010002750">
    <property type="protein sequence ID" value="CAF3658087.1"/>
    <property type="molecule type" value="Genomic_DNA"/>
</dbReference>
<dbReference type="EMBL" id="CAJNOK010002749">
    <property type="protein sequence ID" value="CAF0873347.1"/>
    <property type="molecule type" value="Genomic_DNA"/>
</dbReference>
<sequence length="123" mass="13984">MAREIQAGLAQARRQITPVLPTSSTFDIPDAYQVTPKSENFLFSDTLIRRRKRMLPVGSVTQLELLFDSPTIFMDGTFSSTPPFFDQVYTIHAMKFGTKCFPPLQSEQRARQNRLMSPGFPHS</sequence>
<dbReference type="Proteomes" id="UP000663829">
    <property type="component" value="Unassembled WGS sequence"/>
</dbReference>